<evidence type="ECO:0000313" key="1">
    <source>
        <dbReference type="EMBL" id="KAK8124107.1"/>
    </source>
</evidence>
<sequence length="152" mass="17219">MEFATYQADEDGHVVASANHIPNDLSSKKQSPIMIEVKASSWKIHVWRQLTAELAAWIYETETISKSSDPKPVMRHKILFTQHGAEIYLIVGSFSDDYIKFIHSNDESSSNADNTILSPDLNKNITQLEKSGDKAPSELIRKVNEGMLYMHR</sequence>
<dbReference type="AlphaFoldDB" id="A0AAW0R5C2"/>
<keyword evidence="2" id="KW-1185">Reference proteome</keyword>
<dbReference type="Proteomes" id="UP001392437">
    <property type="component" value="Unassembled WGS sequence"/>
</dbReference>
<name>A0AAW0R5C2_9PEZI</name>
<organism evidence="1 2">
    <name type="scientific">Apiospora kogelbergensis</name>
    <dbReference type="NCBI Taxonomy" id="1337665"/>
    <lineage>
        <taxon>Eukaryota</taxon>
        <taxon>Fungi</taxon>
        <taxon>Dikarya</taxon>
        <taxon>Ascomycota</taxon>
        <taxon>Pezizomycotina</taxon>
        <taxon>Sordariomycetes</taxon>
        <taxon>Xylariomycetidae</taxon>
        <taxon>Amphisphaeriales</taxon>
        <taxon>Apiosporaceae</taxon>
        <taxon>Apiospora</taxon>
    </lineage>
</organism>
<dbReference type="EMBL" id="JAQQWP010000003">
    <property type="protein sequence ID" value="KAK8124107.1"/>
    <property type="molecule type" value="Genomic_DNA"/>
</dbReference>
<protein>
    <submittedName>
        <fullName evidence="1">Uncharacterized protein</fullName>
    </submittedName>
</protein>
<comment type="caution">
    <text evidence="1">The sequence shown here is derived from an EMBL/GenBank/DDBJ whole genome shotgun (WGS) entry which is preliminary data.</text>
</comment>
<accession>A0AAW0R5C2</accession>
<reference evidence="1 2" key="1">
    <citation type="submission" date="2023-01" db="EMBL/GenBank/DDBJ databases">
        <title>Analysis of 21 Apiospora genomes using comparative genomics revels a genus with tremendous synthesis potential of carbohydrate active enzymes and secondary metabolites.</title>
        <authorList>
            <person name="Sorensen T."/>
        </authorList>
    </citation>
    <scope>NUCLEOTIDE SEQUENCE [LARGE SCALE GENOMIC DNA]</scope>
    <source>
        <strain evidence="1 2">CBS 117206</strain>
    </source>
</reference>
<evidence type="ECO:0000313" key="2">
    <source>
        <dbReference type="Proteomes" id="UP001392437"/>
    </source>
</evidence>
<gene>
    <name evidence="1" type="ORF">PG999_004025</name>
</gene>
<proteinExistence type="predicted"/>